<sequence length="252" mass="28718">MNPTACFHKLQKVNSVRPIILATLLFEERQGSGLTETSEGTFHLPNELIPEGVRGEIAIISKVVSQRKKQDFPDILLDASPCLSDIKIIHRGPDAFRVQNVNGHQLLLRISPVSGVDQLFGMQPVGAKKYPYLWLCYNGEIYNHKEMKHRFEFDHQTKADGEIILYLYDKGGTEQTICMLDGVFAFILLDTTHKKVFLGRDTYGVRPLFKAMREDGFLAVCSEVKGLVNLKHTTISVSKWSLFFWNSIKFWI</sequence>
<keyword evidence="7" id="KW-1185">Reference proteome</keyword>
<dbReference type="InterPro" id="IPR017932">
    <property type="entry name" value="GATase_2_dom"/>
</dbReference>
<comment type="caution">
    <text evidence="6">The sequence shown here is derived from an EMBL/GenBank/DDBJ whole genome shotgun (WGS) entry which is preliminary data.</text>
</comment>
<dbReference type="AlphaFoldDB" id="A0A7J7EXE8"/>
<dbReference type="GO" id="GO:0005829">
    <property type="term" value="C:cytosol"/>
    <property type="evidence" value="ECO:0007669"/>
    <property type="project" value="TreeGrafter"/>
</dbReference>
<dbReference type="InterPro" id="IPR050795">
    <property type="entry name" value="Asn_Synthetase"/>
</dbReference>
<gene>
    <name evidence="6" type="ORF">HPG69_009633</name>
</gene>
<dbReference type="PANTHER" id="PTHR11772">
    <property type="entry name" value="ASPARAGINE SYNTHETASE"/>
    <property type="match status" value="1"/>
</dbReference>
<dbReference type="EMBL" id="JACDTQ010002022">
    <property type="protein sequence ID" value="KAF5920383.1"/>
    <property type="molecule type" value="Genomic_DNA"/>
</dbReference>
<dbReference type="SUPFAM" id="SSF56235">
    <property type="entry name" value="N-terminal nucleophile aminohydrolases (Ntn hydrolases)"/>
    <property type="match status" value="1"/>
</dbReference>
<evidence type="ECO:0000256" key="3">
    <source>
        <dbReference type="ARBA" id="ARBA00022840"/>
    </source>
</evidence>
<evidence type="ECO:0000313" key="6">
    <source>
        <dbReference type="EMBL" id="KAF5920383.1"/>
    </source>
</evidence>
<feature type="domain" description="Glutamine amidotransferase type-2" evidence="5">
    <location>
        <begin position="51"/>
        <end position="252"/>
    </location>
</feature>
<evidence type="ECO:0000313" key="7">
    <source>
        <dbReference type="Proteomes" id="UP000551758"/>
    </source>
</evidence>
<protein>
    <recommendedName>
        <fullName evidence="4">Glutamine-dependent asparagine synthetase</fullName>
    </recommendedName>
</protein>
<evidence type="ECO:0000256" key="2">
    <source>
        <dbReference type="ARBA" id="ARBA00022741"/>
    </source>
</evidence>
<dbReference type="PANTHER" id="PTHR11772:SF23">
    <property type="entry name" value="ASPARAGINE SYNTHETASE [GLUTAMINE-HYDROLYZING]"/>
    <property type="match status" value="1"/>
</dbReference>
<evidence type="ECO:0000256" key="4">
    <source>
        <dbReference type="ARBA" id="ARBA00030234"/>
    </source>
</evidence>
<dbReference type="Pfam" id="PF13537">
    <property type="entry name" value="GATase_7"/>
    <property type="match status" value="1"/>
</dbReference>
<keyword evidence="3" id="KW-0067">ATP-binding</keyword>
<dbReference type="GO" id="GO:0006529">
    <property type="term" value="P:asparagine biosynthetic process"/>
    <property type="evidence" value="ECO:0007669"/>
    <property type="project" value="TreeGrafter"/>
</dbReference>
<accession>A0A7J7EXE8</accession>
<dbReference type="InterPro" id="IPR029055">
    <property type="entry name" value="Ntn_hydrolases_N"/>
</dbReference>
<organism evidence="6 7">
    <name type="scientific">Diceros bicornis minor</name>
    <name type="common">South-central black rhinoceros</name>
    <dbReference type="NCBI Taxonomy" id="77932"/>
    <lineage>
        <taxon>Eukaryota</taxon>
        <taxon>Metazoa</taxon>
        <taxon>Chordata</taxon>
        <taxon>Craniata</taxon>
        <taxon>Vertebrata</taxon>
        <taxon>Euteleostomi</taxon>
        <taxon>Mammalia</taxon>
        <taxon>Eutheria</taxon>
        <taxon>Laurasiatheria</taxon>
        <taxon>Perissodactyla</taxon>
        <taxon>Rhinocerotidae</taxon>
        <taxon>Diceros</taxon>
    </lineage>
</organism>
<proteinExistence type="predicted"/>
<dbReference type="Gene3D" id="3.60.20.10">
    <property type="entry name" value="Glutamine Phosphoribosylpyrophosphate, subunit 1, domain 1"/>
    <property type="match status" value="1"/>
</dbReference>
<evidence type="ECO:0000256" key="1">
    <source>
        <dbReference type="ARBA" id="ARBA00005187"/>
    </source>
</evidence>
<evidence type="ECO:0000259" key="5">
    <source>
        <dbReference type="PROSITE" id="PS51278"/>
    </source>
</evidence>
<dbReference type="GO" id="GO:0004066">
    <property type="term" value="F:asparagine synthase (glutamine-hydrolyzing) activity"/>
    <property type="evidence" value="ECO:0007669"/>
    <property type="project" value="TreeGrafter"/>
</dbReference>
<name>A0A7J7EXE8_DICBM</name>
<comment type="pathway">
    <text evidence="1">Amino-acid biosynthesis; L-asparagine biosynthesis; L-asparagine from L-aspartate (L-Gln route): step 1/1.</text>
</comment>
<dbReference type="GO" id="GO:0005524">
    <property type="term" value="F:ATP binding"/>
    <property type="evidence" value="ECO:0007669"/>
    <property type="project" value="UniProtKB-KW"/>
</dbReference>
<keyword evidence="2" id="KW-0547">Nucleotide-binding</keyword>
<dbReference type="PROSITE" id="PS51278">
    <property type="entry name" value="GATASE_TYPE_2"/>
    <property type="match status" value="1"/>
</dbReference>
<dbReference type="Proteomes" id="UP000551758">
    <property type="component" value="Unassembled WGS sequence"/>
</dbReference>
<reference evidence="6 7" key="1">
    <citation type="journal article" date="2020" name="Mol. Biol. Evol.">
        <title>Interspecific Gene Flow and the Evolution of Specialization in Black and White Rhinoceros.</title>
        <authorList>
            <person name="Moodley Y."/>
            <person name="Westbury M.V."/>
            <person name="Russo I.M."/>
            <person name="Gopalakrishnan S."/>
            <person name="Rakotoarivelo A."/>
            <person name="Olsen R.A."/>
            <person name="Prost S."/>
            <person name="Tunstall T."/>
            <person name="Ryder O.A."/>
            <person name="Dalen L."/>
            <person name="Bruford M.W."/>
        </authorList>
    </citation>
    <scope>NUCLEOTIDE SEQUENCE [LARGE SCALE GENOMIC DNA]</scope>
    <source>
        <strain evidence="6">SBR-YM</strain>
        <tissue evidence="6">Skin</tissue>
    </source>
</reference>